<evidence type="ECO:0000256" key="1">
    <source>
        <dbReference type="SAM" id="MobiDB-lite"/>
    </source>
</evidence>
<dbReference type="EMBL" id="QDKL01000003">
    <property type="protein sequence ID" value="RZF21072.1"/>
    <property type="molecule type" value="Genomic_DNA"/>
</dbReference>
<accession>A0ABY0IEL7</accession>
<dbReference type="Proteomes" id="UP000443582">
    <property type="component" value="Unassembled WGS sequence"/>
</dbReference>
<dbReference type="RefSeq" id="WP_115363514.1">
    <property type="nucleotide sequence ID" value="NZ_QDKL01000003.1"/>
</dbReference>
<evidence type="ECO:0000313" key="2">
    <source>
        <dbReference type="EMBL" id="RZF21072.1"/>
    </source>
</evidence>
<gene>
    <name evidence="2" type="ORF">DAY19_13920</name>
</gene>
<proteinExistence type="predicted"/>
<comment type="caution">
    <text evidence="2">The sequence shown here is derived from an EMBL/GenBank/DDBJ whole genome shotgun (WGS) entry which is preliminary data.</text>
</comment>
<sequence length="337" mass="39103">MLKKILQAIGNTPDSSDFERSSTNLPENKKNKQHILIKEQKPSILIVSNNKKISNRLRLLLGDNFRIIERENLSMIFQLFASVKREHIDVVIYYDSDPQKDLSLISMMKKYPRFTNVPVIVLAEEINEKRKVHFLENDISDFIDMQSFPLIQQMVKSKIKIQSRINSIINYSIDHKSGLDVISLAHMQVRTLADVAGCARTLKQITNATLNQERAFFELILNSLEHGQLKINKKERLRTKESGEYESYLEILTNRNKEPIIITFEKCDQYYLINIIDGGDGFNYEKYLQTNSSESANESEKGIYIANNTKGINLSYNDVGNITQLKVNHKERYKLWH</sequence>
<protein>
    <recommendedName>
        <fullName evidence="4">Response regulatory domain-containing protein</fullName>
    </recommendedName>
</protein>
<evidence type="ECO:0000313" key="3">
    <source>
        <dbReference type="Proteomes" id="UP000443582"/>
    </source>
</evidence>
<evidence type="ECO:0008006" key="4">
    <source>
        <dbReference type="Google" id="ProtNLM"/>
    </source>
</evidence>
<organism evidence="2 3">
    <name type="scientific">Halobacteriovorax vibrionivorans</name>
    <dbReference type="NCBI Taxonomy" id="2152716"/>
    <lineage>
        <taxon>Bacteria</taxon>
        <taxon>Pseudomonadati</taxon>
        <taxon>Bdellovibrionota</taxon>
        <taxon>Bacteriovoracia</taxon>
        <taxon>Bacteriovoracales</taxon>
        <taxon>Halobacteriovoraceae</taxon>
        <taxon>Halobacteriovorax</taxon>
    </lineage>
</organism>
<name>A0ABY0IEL7_9BACT</name>
<reference evidence="3" key="1">
    <citation type="journal article" date="2019" name="Int. J. Syst. Evol. Microbiol.">
        <title>Halobacteriovorax valvorus sp. nov., a novel prokaryotic predator isolated from coastal seawater of China.</title>
        <authorList>
            <person name="Chen M.-X."/>
        </authorList>
    </citation>
    <scope>NUCLEOTIDE SEQUENCE [LARGE SCALE GENOMIC DNA]</scope>
    <source>
        <strain evidence="3">BL9</strain>
    </source>
</reference>
<keyword evidence="3" id="KW-1185">Reference proteome</keyword>
<feature type="compositionally biased region" description="Polar residues" evidence="1">
    <location>
        <begin position="9"/>
        <end position="26"/>
    </location>
</feature>
<feature type="region of interest" description="Disordered" evidence="1">
    <location>
        <begin position="9"/>
        <end position="32"/>
    </location>
</feature>